<keyword evidence="1" id="KW-0175">Coiled coil</keyword>
<dbReference type="GO" id="GO:0003777">
    <property type="term" value="F:microtubule motor activity"/>
    <property type="evidence" value="ECO:0007669"/>
    <property type="project" value="InterPro"/>
</dbReference>
<dbReference type="AlphaFoldDB" id="A0A812NGT4"/>
<comment type="caution">
    <text evidence="3">Lacks conserved residue(s) required for the propagation of feature annotation.</text>
</comment>
<dbReference type="SMART" id="SM00129">
    <property type="entry name" value="KISc"/>
    <property type="match status" value="1"/>
</dbReference>
<accession>A0A812NGT4</accession>
<dbReference type="PANTHER" id="PTHR47968:SF75">
    <property type="entry name" value="CENTROMERE-ASSOCIATED PROTEIN E"/>
    <property type="match status" value="1"/>
</dbReference>
<dbReference type="GO" id="GO:0007018">
    <property type="term" value="P:microtubule-based movement"/>
    <property type="evidence" value="ECO:0007669"/>
    <property type="project" value="InterPro"/>
</dbReference>
<name>A0A812NGT4_9DINO</name>
<proteinExistence type="inferred from homology"/>
<dbReference type="Pfam" id="PF00225">
    <property type="entry name" value="Kinesin"/>
    <property type="match status" value="1"/>
</dbReference>
<evidence type="ECO:0000259" key="6">
    <source>
        <dbReference type="PROSITE" id="PS50067"/>
    </source>
</evidence>
<feature type="region of interest" description="Disordered" evidence="4">
    <location>
        <begin position="260"/>
        <end position="282"/>
    </location>
</feature>
<dbReference type="InterPro" id="IPR027417">
    <property type="entry name" value="P-loop_NTPase"/>
</dbReference>
<evidence type="ECO:0000313" key="7">
    <source>
        <dbReference type="EMBL" id="CAE7296774.1"/>
    </source>
</evidence>
<dbReference type="PRINTS" id="PR00380">
    <property type="entry name" value="KINESINHEAVY"/>
</dbReference>
<feature type="signal peptide" evidence="5">
    <location>
        <begin position="1"/>
        <end position="25"/>
    </location>
</feature>
<dbReference type="PROSITE" id="PS50067">
    <property type="entry name" value="KINESIN_MOTOR_2"/>
    <property type="match status" value="1"/>
</dbReference>
<dbReference type="EMBL" id="CAJNDS010002024">
    <property type="protein sequence ID" value="CAE7296774.1"/>
    <property type="molecule type" value="Genomic_DNA"/>
</dbReference>
<dbReference type="OrthoDB" id="3176171at2759"/>
<dbReference type="PANTHER" id="PTHR47968">
    <property type="entry name" value="CENTROMERE PROTEIN E"/>
    <property type="match status" value="1"/>
</dbReference>
<organism evidence="7 8">
    <name type="scientific">Symbiodinium natans</name>
    <dbReference type="NCBI Taxonomy" id="878477"/>
    <lineage>
        <taxon>Eukaryota</taxon>
        <taxon>Sar</taxon>
        <taxon>Alveolata</taxon>
        <taxon>Dinophyceae</taxon>
        <taxon>Suessiales</taxon>
        <taxon>Symbiodiniaceae</taxon>
        <taxon>Symbiodinium</taxon>
    </lineage>
</organism>
<keyword evidence="8" id="KW-1185">Reference proteome</keyword>
<evidence type="ECO:0000313" key="8">
    <source>
        <dbReference type="Proteomes" id="UP000604046"/>
    </source>
</evidence>
<evidence type="ECO:0000256" key="1">
    <source>
        <dbReference type="ARBA" id="ARBA00023054"/>
    </source>
</evidence>
<dbReference type="InterPro" id="IPR027640">
    <property type="entry name" value="Kinesin-like_fam"/>
</dbReference>
<comment type="similarity">
    <text evidence="3">Belongs to the TRAFAC class myosin-kinesin ATPase superfamily. Kinesin family.</text>
</comment>
<gene>
    <name evidence="7" type="primary">KIF4B</name>
    <name evidence="7" type="ORF">SNAT2548_LOCUS15626</name>
</gene>
<protein>
    <submittedName>
        <fullName evidence="7">KIF4B protein</fullName>
    </submittedName>
</protein>
<dbReference type="GO" id="GO:0005524">
    <property type="term" value="F:ATP binding"/>
    <property type="evidence" value="ECO:0007669"/>
    <property type="project" value="InterPro"/>
</dbReference>
<feature type="chain" id="PRO_5032684061" evidence="5">
    <location>
        <begin position="26"/>
        <end position="282"/>
    </location>
</feature>
<dbReference type="SUPFAM" id="SSF52540">
    <property type="entry name" value="P-loop containing nucleoside triphosphate hydrolases"/>
    <property type="match status" value="1"/>
</dbReference>
<comment type="caution">
    <text evidence="7">The sequence shown here is derived from an EMBL/GenBank/DDBJ whole genome shotgun (WGS) entry which is preliminary data.</text>
</comment>
<dbReference type="InterPro" id="IPR036961">
    <property type="entry name" value="Kinesin_motor_dom_sf"/>
</dbReference>
<keyword evidence="5" id="KW-0732">Signal</keyword>
<dbReference type="InterPro" id="IPR001752">
    <property type="entry name" value="Kinesin_motor_dom"/>
</dbReference>
<evidence type="ECO:0000256" key="3">
    <source>
        <dbReference type="PROSITE-ProRule" id="PRU00283"/>
    </source>
</evidence>
<evidence type="ECO:0000256" key="2">
    <source>
        <dbReference type="ARBA" id="ARBA00023175"/>
    </source>
</evidence>
<evidence type="ECO:0000256" key="5">
    <source>
        <dbReference type="SAM" id="SignalP"/>
    </source>
</evidence>
<evidence type="ECO:0000256" key="4">
    <source>
        <dbReference type="SAM" id="MobiDB-lite"/>
    </source>
</evidence>
<sequence>MLMTAVLHCIEHAVHMVLLLLGVDASAVQIYNDQADDLLDDSRQNVSVQSAGATSLTWQRCDAPHDLTALVHRARQSLVYAETRMNKASSRSHAIFQLRIRRRISSEDRVTGTCSLLRIVDLAGSERTKKSQVEGLRLKETNAINRSLLALGNVVNALAFRKQHVPIRDSKLTLMLSDSLGGNCKTAMLVCVGPCASHAAETLSSLEFASRAMHIEVHACVNVLPSAPAEPWVEGYVRGLSEQAEGFRLAAAQGAERAAKAEEALGEAERRRSEVESRTNLV</sequence>
<reference evidence="7" key="1">
    <citation type="submission" date="2021-02" db="EMBL/GenBank/DDBJ databases">
        <authorList>
            <person name="Dougan E. K."/>
            <person name="Rhodes N."/>
            <person name="Thang M."/>
            <person name="Chan C."/>
        </authorList>
    </citation>
    <scope>NUCLEOTIDE SEQUENCE</scope>
</reference>
<keyword evidence="2" id="KW-0505">Motor protein</keyword>
<dbReference type="Proteomes" id="UP000604046">
    <property type="component" value="Unassembled WGS sequence"/>
</dbReference>
<dbReference type="Gene3D" id="3.40.850.10">
    <property type="entry name" value="Kinesin motor domain"/>
    <property type="match status" value="1"/>
</dbReference>
<dbReference type="GO" id="GO:0008017">
    <property type="term" value="F:microtubule binding"/>
    <property type="evidence" value="ECO:0007669"/>
    <property type="project" value="InterPro"/>
</dbReference>
<feature type="domain" description="Kinesin motor" evidence="6">
    <location>
        <begin position="1"/>
        <end position="215"/>
    </location>
</feature>